<dbReference type="AlphaFoldDB" id="B0T5U8"/>
<dbReference type="EMBL" id="CP000927">
    <property type="protein sequence ID" value="ABZ71106.1"/>
    <property type="molecule type" value="Genomic_DNA"/>
</dbReference>
<protein>
    <submittedName>
        <fullName evidence="1">Uncharacterized protein</fullName>
    </submittedName>
</protein>
<dbReference type="HOGENOM" id="CLU_661727_0_0_5"/>
<name>B0T5U8_CAUSK</name>
<proteinExistence type="predicted"/>
<reference evidence="1" key="1">
    <citation type="submission" date="2008-01" db="EMBL/GenBank/DDBJ databases">
        <title>Complete sequence of chromosome of Caulobacter sp. K31.</title>
        <authorList>
            <consortium name="US DOE Joint Genome Institute"/>
            <person name="Copeland A."/>
            <person name="Lucas S."/>
            <person name="Lapidus A."/>
            <person name="Barry K."/>
            <person name="Glavina del Rio T."/>
            <person name="Dalin E."/>
            <person name="Tice H."/>
            <person name="Pitluck S."/>
            <person name="Bruce D."/>
            <person name="Goodwin L."/>
            <person name="Thompson L.S."/>
            <person name="Brettin T."/>
            <person name="Detter J.C."/>
            <person name="Han C."/>
            <person name="Schmutz J."/>
            <person name="Larimer F."/>
            <person name="Land M."/>
            <person name="Hauser L."/>
            <person name="Kyrpides N."/>
            <person name="Kim E."/>
            <person name="Stephens C."/>
            <person name="Richardson P."/>
        </authorList>
    </citation>
    <scope>NUCLEOTIDE SEQUENCE [LARGE SCALE GENOMIC DNA]</scope>
    <source>
        <strain evidence="1">K31</strain>
    </source>
</reference>
<gene>
    <name evidence="1" type="ordered locus">Caul_1978</name>
</gene>
<sequence>MPPNDVVELSGKDMVAASAMARDFNGAIQEFLTSRRMARYSSPALAIAPPPSETAGHQLVELIAEAASADRFFLDLDQTEILSALRDELIQYSRTVKAMFFNDNERLRSETARHIKDGIIVLERAVNAVTSLLAFTPTAALATDNAAPPQLPAFARFTTHAGRIEIAVISERPIAASLDAVQQARSVFTHQIDYILRDLEASNVDRRFVAGFEHLKEVSETGEAVAVGLAHLSLQAATETYRDEVPDATLSLISGLGVAVGAYTNQFEDWRVFSQYASAEAATMTGEQVAVATNSVVQAIEQHQELATPEVPATLKHIQEWLANPKQANQRLLFGIVRTLENFASATYQIWLDLVSETSKQTSKYLSKAIAAASAVAVLTSTLTALSHLPVAELGWVKAARIVIERTIKDMRPRA</sequence>
<dbReference type="KEGG" id="cak:Caul_1978"/>
<dbReference type="eggNOG" id="ENOG5033FQV">
    <property type="taxonomic scope" value="Bacteria"/>
</dbReference>
<accession>B0T5U8</accession>
<evidence type="ECO:0000313" key="1">
    <source>
        <dbReference type="EMBL" id="ABZ71106.1"/>
    </source>
</evidence>
<organism evidence="1">
    <name type="scientific">Caulobacter sp. (strain K31)</name>
    <dbReference type="NCBI Taxonomy" id="366602"/>
    <lineage>
        <taxon>Bacteria</taxon>
        <taxon>Pseudomonadati</taxon>
        <taxon>Pseudomonadota</taxon>
        <taxon>Alphaproteobacteria</taxon>
        <taxon>Caulobacterales</taxon>
        <taxon>Caulobacteraceae</taxon>
        <taxon>Caulobacter</taxon>
    </lineage>
</organism>
<dbReference type="OrthoDB" id="8368186at2"/>